<name>A0ABM4AH08_ZIZJJ</name>
<evidence type="ECO:0000313" key="1">
    <source>
        <dbReference type="Proteomes" id="UP001652623"/>
    </source>
</evidence>
<accession>A0ABM4AH08</accession>
<sequence length="207" mass="23790">MAAPNVFGEPLTDETVRKYFPNKQVITRKDRAYLAYNLREAERKNEKADAYVLKLKEKYGDGIATLVTIYNATGDTLTYFREHDFSGHIGEAPYPRQIQNGQWAAFLHVAGSSAAVLYRGLNYDESGGEEYVWLHSWYNVPSNPKKYVYTEIRKPAHYDAADIWDWVYPLIKSDSYKENSFGCYSDASITQNNPYKYSGTMTLQFVP</sequence>
<dbReference type="GeneID" id="107410319"/>
<dbReference type="InterPro" id="IPR049065">
    <property type="entry name" value="Nakanori"/>
</dbReference>
<keyword evidence="1" id="KW-1185">Reference proteome</keyword>
<reference evidence="2" key="1">
    <citation type="submission" date="2025-08" db="UniProtKB">
        <authorList>
            <consortium name="RefSeq"/>
        </authorList>
    </citation>
    <scope>IDENTIFICATION</scope>
    <source>
        <tissue evidence="2">Seedling</tissue>
    </source>
</reference>
<dbReference type="InterPro" id="IPR053085">
    <property type="entry name" value="Jasmonate-induced_protein"/>
</dbReference>
<dbReference type="Proteomes" id="UP001652623">
    <property type="component" value="Chromosome 8"/>
</dbReference>
<proteinExistence type="predicted"/>
<dbReference type="PANTHER" id="PTHR36482:SF5">
    <property type="entry name" value="23 KDA JASMONATE-INDUCED PROTEIN-LIKE"/>
    <property type="match status" value="1"/>
</dbReference>
<dbReference type="PANTHER" id="PTHR36482">
    <property type="entry name" value="OSJNBA0024J22.15 PROTEIN"/>
    <property type="match status" value="1"/>
</dbReference>
<protein>
    <submittedName>
        <fullName evidence="2">23 kDa jasmonate-induced protein</fullName>
    </submittedName>
</protein>
<evidence type="ECO:0000313" key="2">
    <source>
        <dbReference type="RefSeq" id="XP_060676002.1"/>
    </source>
</evidence>
<organism evidence="1 2">
    <name type="scientific">Ziziphus jujuba</name>
    <name type="common">Chinese jujube</name>
    <name type="synonym">Ziziphus sativa</name>
    <dbReference type="NCBI Taxonomy" id="326968"/>
    <lineage>
        <taxon>Eukaryota</taxon>
        <taxon>Viridiplantae</taxon>
        <taxon>Streptophyta</taxon>
        <taxon>Embryophyta</taxon>
        <taxon>Tracheophyta</taxon>
        <taxon>Spermatophyta</taxon>
        <taxon>Magnoliopsida</taxon>
        <taxon>eudicotyledons</taxon>
        <taxon>Gunneridae</taxon>
        <taxon>Pentapetalae</taxon>
        <taxon>rosids</taxon>
        <taxon>fabids</taxon>
        <taxon>Rosales</taxon>
        <taxon>Rhamnaceae</taxon>
        <taxon>Paliureae</taxon>
        <taxon>Ziziphus</taxon>
    </lineage>
</organism>
<dbReference type="RefSeq" id="XP_060676002.1">
    <property type="nucleotide sequence ID" value="XM_060820019.1"/>
</dbReference>
<dbReference type="Pfam" id="PF21230">
    <property type="entry name" value="Nakanori"/>
    <property type="match status" value="1"/>
</dbReference>
<gene>
    <name evidence="2" type="primary">LOC107410319</name>
</gene>